<feature type="region of interest" description="Disordered" evidence="4">
    <location>
        <begin position="221"/>
        <end position="248"/>
    </location>
</feature>
<feature type="compositionally biased region" description="Basic and acidic residues" evidence="4">
    <location>
        <begin position="306"/>
        <end position="322"/>
    </location>
</feature>
<dbReference type="GO" id="GO:0005102">
    <property type="term" value="F:signaling receptor binding"/>
    <property type="evidence" value="ECO:0007669"/>
    <property type="project" value="TreeGrafter"/>
</dbReference>
<dbReference type="GO" id="GO:0012505">
    <property type="term" value="C:endomembrane system"/>
    <property type="evidence" value="ECO:0007669"/>
    <property type="project" value="UniProtKB-SubCell"/>
</dbReference>
<dbReference type="GO" id="GO:0043495">
    <property type="term" value="F:protein-membrane adaptor activity"/>
    <property type="evidence" value="ECO:0007669"/>
    <property type="project" value="TreeGrafter"/>
</dbReference>
<dbReference type="InterPro" id="IPR051067">
    <property type="entry name" value="NHER"/>
</dbReference>
<feature type="domain" description="PDZ" evidence="5">
    <location>
        <begin position="329"/>
        <end position="409"/>
    </location>
</feature>
<comment type="subcellular location">
    <subcellularLocation>
        <location evidence="1">Endomembrane system</location>
        <topology evidence="1">Peripheral membrane protein</topology>
    </subcellularLocation>
</comment>
<dbReference type="Pfam" id="PF00595">
    <property type="entry name" value="PDZ"/>
    <property type="match status" value="1"/>
</dbReference>
<accession>A0AAW1AU62</accession>
<dbReference type="SUPFAM" id="SSF50156">
    <property type="entry name" value="PDZ domain-like"/>
    <property type="match status" value="1"/>
</dbReference>
<evidence type="ECO:0000313" key="7">
    <source>
        <dbReference type="Proteomes" id="UP001474421"/>
    </source>
</evidence>
<evidence type="ECO:0000259" key="5">
    <source>
        <dbReference type="PROSITE" id="PS50106"/>
    </source>
</evidence>
<dbReference type="SMART" id="SM00228">
    <property type="entry name" value="PDZ"/>
    <property type="match status" value="1"/>
</dbReference>
<dbReference type="GO" id="GO:0072659">
    <property type="term" value="P:protein localization to plasma membrane"/>
    <property type="evidence" value="ECO:0007669"/>
    <property type="project" value="TreeGrafter"/>
</dbReference>
<sequence length="489" mass="52528">MGRRRSSSSSSKGKKGSPPDFVRKVAVNPRYQLPPDKLKVRPRHEMPLAHLLGSLPPGAWGERLLQALISCLEVEQLPVWVWLAVSSRPKPPPPATSSWLRESETRMGSEKWQASQTSHPGEEAWETQPSRESVPAPSGPRLDRGPGPSSSIQTSPKEPGSLVSRTRGRAPLPCRTAALQRMRRLGVRLRQLPLLPALPARPERIFAPARPPSLARRSALCTRPEAPSPGGRGEGRGAPPEPGRSGAALAACGRWGRRCGARGGGGGGGGRAGDASAPSAAPLAAWLLPGCCLAAARPAGPSEAPRTPERRPAMEQEQERGAPRRQPRLCQMLRGEQGYGFHLHGEKGKSGQFIRKVEPGSPAEAAGLRAGDRLLEVNGVNVEKETHHQVVQRIKAIETETRLLVVDKETDEHFRSLRLTCSEEVGWPVMVANPEAPPGKGPNSSNGDSWKAAAELSSRSLKRHKYSLGSESGKKVSLAVPRDGGKVQR</sequence>
<evidence type="ECO:0000256" key="2">
    <source>
        <dbReference type="ARBA" id="ARBA00022737"/>
    </source>
</evidence>
<feature type="region of interest" description="Disordered" evidence="4">
    <location>
        <begin position="297"/>
        <end position="326"/>
    </location>
</feature>
<protein>
    <submittedName>
        <fullName evidence="6">Na /H exchange regulatory cofactor NHE-RF2-like</fullName>
    </submittedName>
</protein>
<evidence type="ECO:0000256" key="1">
    <source>
        <dbReference type="ARBA" id="ARBA00004184"/>
    </source>
</evidence>
<dbReference type="FunFam" id="2.30.42.10:FF:000068">
    <property type="entry name" value="Na(+)/H(+) exchange regulatory cofactor NHE-RF"/>
    <property type="match status" value="1"/>
</dbReference>
<evidence type="ECO:0000313" key="6">
    <source>
        <dbReference type="EMBL" id="KAK9393374.1"/>
    </source>
</evidence>
<feature type="region of interest" description="Disordered" evidence="4">
    <location>
        <begin position="1"/>
        <end position="37"/>
    </location>
</feature>
<feature type="region of interest" description="Disordered" evidence="4">
    <location>
        <begin position="430"/>
        <end position="489"/>
    </location>
</feature>
<dbReference type="GO" id="GO:0016324">
    <property type="term" value="C:apical plasma membrane"/>
    <property type="evidence" value="ECO:0007669"/>
    <property type="project" value="TreeGrafter"/>
</dbReference>
<dbReference type="EMBL" id="JAOTOJ010000014">
    <property type="protein sequence ID" value="KAK9393374.1"/>
    <property type="molecule type" value="Genomic_DNA"/>
</dbReference>
<name>A0AAW1AU62_CROAD</name>
<dbReference type="Proteomes" id="UP001474421">
    <property type="component" value="Unassembled WGS sequence"/>
</dbReference>
<feature type="region of interest" description="Disordered" evidence="4">
    <location>
        <begin position="86"/>
        <end position="174"/>
    </location>
</feature>
<dbReference type="InterPro" id="IPR001478">
    <property type="entry name" value="PDZ"/>
</dbReference>
<dbReference type="PANTHER" id="PTHR14191">
    <property type="entry name" value="PDZ DOMAIN CONTAINING PROTEIN"/>
    <property type="match status" value="1"/>
</dbReference>
<organism evidence="6 7">
    <name type="scientific">Crotalus adamanteus</name>
    <name type="common">Eastern diamondback rattlesnake</name>
    <dbReference type="NCBI Taxonomy" id="8729"/>
    <lineage>
        <taxon>Eukaryota</taxon>
        <taxon>Metazoa</taxon>
        <taxon>Chordata</taxon>
        <taxon>Craniata</taxon>
        <taxon>Vertebrata</taxon>
        <taxon>Euteleostomi</taxon>
        <taxon>Lepidosauria</taxon>
        <taxon>Squamata</taxon>
        <taxon>Bifurcata</taxon>
        <taxon>Unidentata</taxon>
        <taxon>Episquamata</taxon>
        <taxon>Toxicofera</taxon>
        <taxon>Serpentes</taxon>
        <taxon>Colubroidea</taxon>
        <taxon>Viperidae</taxon>
        <taxon>Crotalinae</taxon>
        <taxon>Crotalus</taxon>
    </lineage>
</organism>
<reference evidence="6 7" key="1">
    <citation type="journal article" date="2024" name="Proc. Natl. Acad. Sci. U.S.A.">
        <title>The genetic regulatory architecture and epigenomic basis for age-related changes in rattlesnake venom.</title>
        <authorList>
            <person name="Hogan M.P."/>
            <person name="Holding M.L."/>
            <person name="Nystrom G.S."/>
            <person name="Colston T.J."/>
            <person name="Bartlett D.A."/>
            <person name="Mason A.J."/>
            <person name="Ellsworth S.A."/>
            <person name="Rautsaw R.M."/>
            <person name="Lawrence K.C."/>
            <person name="Strickland J.L."/>
            <person name="He B."/>
            <person name="Fraser P."/>
            <person name="Margres M.J."/>
            <person name="Gilbert D.M."/>
            <person name="Gibbs H.L."/>
            <person name="Parkinson C.L."/>
            <person name="Rokyta D.R."/>
        </authorList>
    </citation>
    <scope>NUCLEOTIDE SEQUENCE [LARGE SCALE GENOMIC DNA]</scope>
    <source>
        <strain evidence="6">DRR0105</strain>
    </source>
</reference>
<evidence type="ECO:0000256" key="3">
    <source>
        <dbReference type="ARBA" id="ARBA00023136"/>
    </source>
</evidence>
<evidence type="ECO:0000256" key="4">
    <source>
        <dbReference type="SAM" id="MobiDB-lite"/>
    </source>
</evidence>
<keyword evidence="7" id="KW-1185">Reference proteome</keyword>
<dbReference type="PANTHER" id="PTHR14191:SF4">
    <property type="entry name" value="NA(+)_H(+) EXCHANGE REGULATORY COFACTOR NHE-RF2"/>
    <property type="match status" value="1"/>
</dbReference>
<dbReference type="AlphaFoldDB" id="A0AAW1AU62"/>
<comment type="caution">
    <text evidence="6">The sequence shown here is derived from an EMBL/GenBank/DDBJ whole genome shotgun (WGS) entry which is preliminary data.</text>
</comment>
<dbReference type="Gene3D" id="2.30.42.10">
    <property type="match status" value="1"/>
</dbReference>
<keyword evidence="2" id="KW-0677">Repeat</keyword>
<dbReference type="PROSITE" id="PS50106">
    <property type="entry name" value="PDZ"/>
    <property type="match status" value="1"/>
</dbReference>
<keyword evidence="3" id="KW-0472">Membrane</keyword>
<dbReference type="InterPro" id="IPR036034">
    <property type="entry name" value="PDZ_sf"/>
</dbReference>
<gene>
    <name evidence="6" type="ORF">NXF25_016636</name>
</gene>
<proteinExistence type="predicted"/>
<dbReference type="CDD" id="cd06768">
    <property type="entry name" value="PDZ_NHERF-like"/>
    <property type="match status" value="1"/>
</dbReference>